<dbReference type="Pfam" id="PF14200">
    <property type="entry name" value="RicinB_lectin_2"/>
    <property type="match status" value="1"/>
</dbReference>
<sequence length="530" mass="55092">MLGAWTPAAPAAASAARPLDSRPAAIVALGDSAISGEGAGTDTDDAYLTGTDGPENFCHRHSESVVFDTGISGVTPIDLACSGAQTGDLTSDPTLAKTTGPGGGDFGEPKQDVQLAQKAAQYDVKMVVVTIGANDDFDFTGIVEACLAAYFPVPQAQGCRDTIGSAAITARAKAVLPKVEAALTDIRQTMRTAGYADSDYQLVLNSYFTPITPDIRSNTYADKVAQGCPGYPEDAAWAHNWVVPQLDDTERAAAEAVPGVRFLDQRRVSYGHEVCAEMTTSPYEYINGDVIDTSELTRNGCDQAVSSLPGLCMDEVRQSYHPRVAGYRAEGACLGAFYGRPAQQEAYCTLDQADGTTIEPLTPGTASFGDVPEDGAWYQLTNKADGQVLDISGGGSYGDSTDGRKAITYGADGGLNQSFVLEAKSGGTYELDFSGNRNMCLDASGAATAAGTQLEQWGCNGGANQHWLLKPAGGGSYTLADSAAPSMVATLGTSAATDSSGNPVATLQPATGASTQQWQLTKLGIVYLHG</sequence>
<dbReference type="InterPro" id="IPR000772">
    <property type="entry name" value="Ricin_B_lectin"/>
</dbReference>
<dbReference type="SUPFAM" id="SSF50370">
    <property type="entry name" value="Ricin B-like lectins"/>
    <property type="match status" value="1"/>
</dbReference>
<evidence type="ECO:0000313" key="4">
    <source>
        <dbReference type="EMBL" id="OIV39118.1"/>
    </source>
</evidence>
<dbReference type="PANTHER" id="PTHR37981">
    <property type="entry name" value="LIPASE 2"/>
    <property type="match status" value="1"/>
</dbReference>
<feature type="disulfide bond" evidence="2">
    <location>
        <begin position="228"/>
        <end position="301"/>
    </location>
</feature>
<feature type="disulfide bond" evidence="2">
    <location>
        <begin position="146"/>
        <end position="159"/>
    </location>
</feature>
<dbReference type="AlphaFoldDB" id="A0A1J7BKF4"/>
<proteinExistence type="predicted"/>
<dbReference type="Proteomes" id="UP000243342">
    <property type="component" value="Unassembled WGS sequence"/>
</dbReference>
<name>A0A1J7BKF4_9ACTN</name>
<evidence type="ECO:0000256" key="2">
    <source>
        <dbReference type="PIRSR" id="PIRSR637460-2"/>
    </source>
</evidence>
<dbReference type="GO" id="GO:0006629">
    <property type="term" value="P:lipid metabolic process"/>
    <property type="evidence" value="ECO:0007669"/>
    <property type="project" value="TreeGrafter"/>
</dbReference>
<dbReference type="GO" id="GO:0016788">
    <property type="term" value="F:hydrolase activity, acting on ester bonds"/>
    <property type="evidence" value="ECO:0007669"/>
    <property type="project" value="InterPro"/>
</dbReference>
<evidence type="ECO:0000256" key="1">
    <source>
        <dbReference type="PIRSR" id="PIRSR637460-1"/>
    </source>
</evidence>
<dbReference type="SMART" id="SM00458">
    <property type="entry name" value="RICIN"/>
    <property type="match status" value="1"/>
</dbReference>
<dbReference type="PROSITE" id="PS50231">
    <property type="entry name" value="RICIN_B_LECTIN"/>
    <property type="match status" value="1"/>
</dbReference>
<dbReference type="SUPFAM" id="SSF52266">
    <property type="entry name" value="SGNH hydrolase"/>
    <property type="match status" value="1"/>
</dbReference>
<keyword evidence="5" id="KW-1185">Reference proteome</keyword>
<feature type="active site" evidence="1">
    <location>
        <position position="321"/>
    </location>
</feature>
<dbReference type="InterPro" id="IPR037460">
    <property type="entry name" value="SEST-like"/>
</dbReference>
<dbReference type="InterPro" id="IPR035992">
    <property type="entry name" value="Ricin_B-like_lectins"/>
</dbReference>
<comment type="caution">
    <text evidence="4">The sequence shown here is derived from an EMBL/GenBank/DDBJ whole genome shotgun (WGS) entry which is preliminary data.</text>
</comment>
<evidence type="ECO:0000259" key="3">
    <source>
        <dbReference type="SMART" id="SM00458"/>
    </source>
</evidence>
<feature type="disulfide bond" evidence="2">
    <location>
        <begin position="58"/>
        <end position="81"/>
    </location>
</feature>
<dbReference type="STRING" id="1428644.BIV57_02345"/>
<feature type="active site" description="Nucleophile" evidence="1">
    <location>
        <position position="32"/>
    </location>
</feature>
<organism evidence="4 5">
    <name type="scientific">Mangrovactinospora gilvigrisea</name>
    <dbReference type="NCBI Taxonomy" id="1428644"/>
    <lineage>
        <taxon>Bacteria</taxon>
        <taxon>Bacillati</taxon>
        <taxon>Actinomycetota</taxon>
        <taxon>Actinomycetes</taxon>
        <taxon>Kitasatosporales</taxon>
        <taxon>Streptomycetaceae</taxon>
        <taxon>Mangrovactinospora</taxon>
    </lineage>
</organism>
<dbReference type="EMBL" id="MLCF01000007">
    <property type="protein sequence ID" value="OIV39118.1"/>
    <property type="molecule type" value="Genomic_DNA"/>
</dbReference>
<dbReference type="Gene3D" id="2.80.10.50">
    <property type="match status" value="1"/>
</dbReference>
<dbReference type="PANTHER" id="PTHR37981:SF1">
    <property type="entry name" value="SGNH HYDROLASE-TYPE ESTERASE DOMAIN-CONTAINING PROTEIN"/>
    <property type="match status" value="1"/>
</dbReference>
<evidence type="ECO:0000313" key="5">
    <source>
        <dbReference type="Proteomes" id="UP000243342"/>
    </source>
</evidence>
<dbReference type="InterPro" id="IPR036514">
    <property type="entry name" value="SGNH_hydro_sf"/>
</dbReference>
<reference evidence="4 5" key="1">
    <citation type="submission" date="2016-10" db="EMBL/GenBank/DDBJ databases">
        <title>Genome sequence of Streptomyces gilvigriseus MUSC 26.</title>
        <authorList>
            <person name="Lee L.-H."/>
            <person name="Ser H.-L."/>
        </authorList>
    </citation>
    <scope>NUCLEOTIDE SEQUENCE [LARGE SCALE GENOMIC DNA]</scope>
    <source>
        <strain evidence="4 5">MUSC 26</strain>
    </source>
</reference>
<dbReference type="CDD" id="cd00161">
    <property type="entry name" value="beta-trefoil_Ricin-like"/>
    <property type="match status" value="1"/>
</dbReference>
<accession>A0A1J7BKF4</accession>
<gene>
    <name evidence="4" type="ORF">BIV57_02345</name>
</gene>
<protein>
    <recommendedName>
        <fullName evidence="3">Ricin B lectin domain-containing protein</fullName>
    </recommendedName>
</protein>
<keyword evidence="2" id="KW-1015">Disulfide bond</keyword>
<feature type="domain" description="Ricin B lectin" evidence="3">
    <location>
        <begin position="374"/>
        <end position="521"/>
    </location>
</feature>
<dbReference type="Gene3D" id="3.40.50.1110">
    <property type="entry name" value="SGNH hydrolase"/>
    <property type="match status" value="1"/>
</dbReference>